<evidence type="ECO:0000256" key="6">
    <source>
        <dbReference type="ARBA" id="ARBA00023157"/>
    </source>
</evidence>
<dbReference type="InterPro" id="IPR002870">
    <property type="entry name" value="Peptidase_M12B_N"/>
</dbReference>
<feature type="compositionally biased region" description="Pro residues" evidence="10">
    <location>
        <begin position="1765"/>
        <end position="1776"/>
    </location>
</feature>
<evidence type="ECO:0000259" key="13">
    <source>
        <dbReference type="PROSITE" id="PS50215"/>
    </source>
</evidence>
<protein>
    <submittedName>
        <fullName evidence="14">Disintegrin and metalloproteinase domain-containing protein 12</fullName>
    </submittedName>
</protein>
<keyword evidence="14" id="KW-0401">Integrin</keyword>
<dbReference type="Gene3D" id="4.10.70.10">
    <property type="entry name" value="Disintegrin domain"/>
    <property type="match status" value="1"/>
</dbReference>
<feature type="compositionally biased region" description="Polar residues" evidence="10">
    <location>
        <begin position="1395"/>
        <end position="1408"/>
    </location>
</feature>
<feature type="binding site" evidence="9">
    <location>
        <position position="593"/>
    </location>
    <ligand>
        <name>Zn(2+)</name>
        <dbReference type="ChEBI" id="CHEBI:29105"/>
        <note>catalytic</note>
    </ligand>
</feature>
<feature type="compositionally biased region" description="Pro residues" evidence="10">
    <location>
        <begin position="1475"/>
        <end position="1484"/>
    </location>
</feature>
<evidence type="ECO:0000313" key="14">
    <source>
        <dbReference type="EMBL" id="OXA56298.1"/>
    </source>
</evidence>
<feature type="region of interest" description="Disordered" evidence="10">
    <location>
        <begin position="1436"/>
        <end position="1490"/>
    </location>
</feature>
<dbReference type="SUPFAM" id="SSF55486">
    <property type="entry name" value="Metalloproteases ('zincins'), catalytic domain"/>
    <property type="match status" value="1"/>
</dbReference>
<feature type="domain" description="EGF-like" evidence="11">
    <location>
        <begin position="891"/>
        <end position="923"/>
    </location>
</feature>
<feature type="compositionally biased region" description="Low complexity" evidence="10">
    <location>
        <begin position="1375"/>
        <end position="1388"/>
    </location>
</feature>
<comment type="caution">
    <text evidence="8">Lacks conserved residue(s) required for the propagation of feature annotation.</text>
</comment>
<evidence type="ECO:0000256" key="4">
    <source>
        <dbReference type="ARBA" id="ARBA00023049"/>
    </source>
</evidence>
<gene>
    <name evidence="14" type="ORF">Fcan01_08585</name>
</gene>
<feature type="active site" evidence="9">
    <location>
        <position position="584"/>
    </location>
</feature>
<dbReference type="SUPFAM" id="SSF57552">
    <property type="entry name" value="Blood coagulation inhibitor (disintegrin)"/>
    <property type="match status" value="1"/>
</dbReference>
<sequence>MRGNKATLSGWRITTTILLLFVVGGGLLVSGHDAGQNIPLQETTFSPLFLANGLKHWFQSITYWDRNSIQAGTSPTFFFTFYHTDNWMVSWNGKVSPTPAQMMTFIELCESENHHPSVTGFSKARRITGRVLREVIVEDRDAYDVLRGVKSTLQRSRRIRRHVPVGNTLHSDVEVGGHLEKVRLELALNESDPTHYTILHLTLNRGLLPSGYFEKFQNTGNHVVNNPSYEEAELCHYQGVVEGRPSSYAAISTCLGKISGVIFDGDQVHYLEPVANNQTAKRDNDHAWDLVHYNGADFRGSSLSPRGVGRGEKMVKINDLLETTIVVLPRHDHDFSGRLLSYSRIKPFLIKRLLSSLRFKGLTEKSVGKGSETLSTSASVTENYFHFRCRQTFPAYNIDDGRDDCYDGSFCGHDAPSSPKNVTRVKRGASSHSDLRLPWNSNGKSRYVELVMVVDNKKYRDLGGDVKAAVRRSKDVANIVNALYQPFNIFVALVGVVVWSERDEIAISAKGDDTLSSFLLYRRERLLKDHPNDNAQLLTGVEFEDGVVGKAMQGPMCSFKYSGGVNSDFRHNLVGIVATTVAHEMGHNFGLSHDGDDCHCPAEGNRCVMAASASSNRTSQWSSCSIKDMAYAFEHGMDYCLRNKPISLYNGPTCGNGFTEPGEECDCGLPEHCDNPCCDASTCLIHDNATCASGTCCDTLTCHVKTGGTPCRETSGRCDLPEFCTGESEFCPEDVKMLDGLECETPSGKAYCYAGECRTHTDQCKLLWGPSGNNSEDLCYQRNSNGSRLAHCGYDLLTEKYAQCATEDSKCGVLHCQMNTEKLEYGYESAAILASFFVNAGGKIYPCRSVIVDFGLSDISPGMVPDGAPCGSGKMCVAQKCVEAKGVVGVLGELCGGDCSSHGVCNSKGHCHCNDGYGGALCEGPGLGGSVDSGPPYHMGSSKILKALKVTVFGFIPLIAIITFYLYYANGSLKKLCLEIRRGGLSAVANPTLSSPRSGQNSPPKPPPPSGGGASNGRVISSPTPQGPTSTTTSPQSPVGEDLFGNYKGFSLAPMKTRSASANVNNNNSSTTTVNVPILKEGGRPNANNSREESILVKTSDKPTTLLKQTGNGTSTSSRPQFSVGGGNGSVGRGVSWAQPIEHRLSPEEEDSAGSDTPLYENNSGNSSPSANCPTSPEKELVSPEQEQQSTKPRFGLKKEASFSGLTSRLAAALPFIRSTLGRSNSSMGAKDLEGMVSRGSKKKVEISKPILLSDNLISSQKMQNCISINPLDQPRYANIPLADESPTKECHDTVDAGRKSPRYSNLPSSSSSVTQPKPALKSVQRLQQRDLTPPPPSSANKTAPKTFPTFRASPNPPGSPPPPPPPAPNPPPSSSTSTPPRTFFKSSTPPPYNPTVTNASSSPSSVRESIMKFSFGRSAVGGGEWLRNKINSGITSAAGRSNSSGSNSSTDSGISSASSSTKTTESEAVVVATPPAPPPPAPAPKSYASHRFGGINPPFRSILFGNGLISSSSIKPPPIPTTSPQLLPPSPQDNHKEDNIYDTIDEGICPGMEGKVELASSEDSEGSSPSKSEENKKTLAAMSTNLLEEKLETLSTTSSTSENGGGLLGEIISEIKTRNRESIYNSVDRKRSKARKKAAAAAANAALQMQQEEMEEKKRAEGGRGATTTNRRENTAETGNSVGLATGRATTTSSREHSPSPASSLAPRSGASLSTSSVTTPTYKMLYSSGVRSSSPSTILSTPTSKLFARETTPPLQTPQPTGSSPPPVKPPPPKGYNRPSPTNFSLSSALFSPPYQKPTPPPQPQTTASPPIPQHSPAAIMSNSTSTPPRRPPSSSTPPQHQTPPPTNNASSSSLKPMCAVNGIPKTTPPPKLVTPPAKTSPGFYTKPSPPTPLTQNQPPQTHSPSSYVAKINYFNTSAATPPNNMRPIASLPAPSSTNPKEIIYAPSNAMNGSACDGDTPGKSHLSTIRRSRPSYLQRLEAEEVEKNEQQEQRRRSTSTSSSHSGGGGDIPPAVPPHRNEPVFLKKPGGGGIYASLGRKVATPVIRSNSLEKDKPGEEFRNVMITNTLPSARVKVVDDNDHRERKNNGVMAGAASPDFVTTGGGYKSFNPYLNRPVATFSTFRPSTTNGNNANAAAMNGN</sequence>
<dbReference type="FunFam" id="4.10.70.10:FF:000001">
    <property type="entry name" value="Disintegrin and metalloproteinase domain-containing protein 22"/>
    <property type="match status" value="1"/>
</dbReference>
<dbReference type="Pfam" id="PF01421">
    <property type="entry name" value="Reprolysin"/>
    <property type="match status" value="1"/>
</dbReference>
<evidence type="ECO:0000256" key="8">
    <source>
        <dbReference type="PROSITE-ProRule" id="PRU00076"/>
    </source>
</evidence>
<proteinExistence type="predicted"/>
<dbReference type="OrthoDB" id="5951731at2759"/>
<dbReference type="PROSITE" id="PS50214">
    <property type="entry name" value="DISINTEGRIN_2"/>
    <property type="match status" value="1"/>
</dbReference>
<feature type="binding site" evidence="9">
    <location>
        <position position="587"/>
    </location>
    <ligand>
        <name>Zn(2+)</name>
        <dbReference type="ChEBI" id="CHEBI:29105"/>
        <note>catalytic</note>
    </ligand>
</feature>
<feature type="disulfide bond" evidence="7">
    <location>
        <begin position="711"/>
        <end position="731"/>
    </location>
</feature>
<dbReference type="InterPro" id="IPR034027">
    <property type="entry name" value="Reprolysin_adamalysin"/>
</dbReference>
<dbReference type="Gene3D" id="3.40.390.10">
    <property type="entry name" value="Collagenase (Catalytic Domain)"/>
    <property type="match status" value="1"/>
</dbReference>
<keyword evidence="9" id="KW-0862">Zinc</keyword>
<dbReference type="InterPro" id="IPR001590">
    <property type="entry name" value="Peptidase_M12B"/>
</dbReference>
<dbReference type="InterPro" id="IPR024079">
    <property type="entry name" value="MetalloPept_cat_dom_sf"/>
</dbReference>
<dbReference type="Pfam" id="PF01562">
    <property type="entry name" value="Pep_M12B_propep"/>
    <property type="match status" value="1"/>
</dbReference>
<dbReference type="FunFam" id="3.40.390.10:FF:000002">
    <property type="entry name" value="Disintegrin and metalloproteinase domain-containing protein 22"/>
    <property type="match status" value="1"/>
</dbReference>
<reference evidence="14 15" key="1">
    <citation type="submission" date="2015-12" db="EMBL/GenBank/DDBJ databases">
        <title>The genome of Folsomia candida.</title>
        <authorList>
            <person name="Faddeeva A."/>
            <person name="Derks M.F."/>
            <person name="Anvar Y."/>
            <person name="Smit S."/>
            <person name="Van Straalen N."/>
            <person name="Roelofs D."/>
        </authorList>
    </citation>
    <scope>NUCLEOTIDE SEQUENCE [LARGE SCALE GENOMIC DNA]</scope>
    <source>
        <strain evidence="14 15">VU population</strain>
        <tissue evidence="14">Whole body</tissue>
    </source>
</reference>
<feature type="compositionally biased region" description="Pro residues" evidence="10">
    <location>
        <begin position="1355"/>
        <end position="1374"/>
    </location>
</feature>
<dbReference type="InterPro" id="IPR006586">
    <property type="entry name" value="ADAM_Cys-rich"/>
</dbReference>
<dbReference type="EMBL" id="LNIX01000004">
    <property type="protein sequence ID" value="OXA56298.1"/>
    <property type="molecule type" value="Genomic_DNA"/>
</dbReference>
<organism evidence="14 15">
    <name type="scientific">Folsomia candida</name>
    <name type="common">Springtail</name>
    <dbReference type="NCBI Taxonomy" id="158441"/>
    <lineage>
        <taxon>Eukaryota</taxon>
        <taxon>Metazoa</taxon>
        <taxon>Ecdysozoa</taxon>
        <taxon>Arthropoda</taxon>
        <taxon>Hexapoda</taxon>
        <taxon>Collembola</taxon>
        <taxon>Entomobryomorpha</taxon>
        <taxon>Isotomoidea</taxon>
        <taxon>Isotomidae</taxon>
        <taxon>Proisotominae</taxon>
        <taxon>Folsomia</taxon>
    </lineage>
</organism>
<evidence type="ECO:0000256" key="2">
    <source>
        <dbReference type="ARBA" id="ARBA00022692"/>
    </source>
</evidence>
<keyword evidence="4" id="KW-0645">Protease</keyword>
<dbReference type="PANTHER" id="PTHR11905">
    <property type="entry name" value="ADAM A DISINTEGRIN AND METALLOPROTEASE DOMAIN"/>
    <property type="match status" value="1"/>
</dbReference>
<feature type="region of interest" description="Disordered" evidence="10">
    <location>
        <begin position="1511"/>
        <end position="1581"/>
    </location>
</feature>
<feature type="compositionally biased region" description="Low complexity" evidence="10">
    <location>
        <begin position="1021"/>
        <end position="1038"/>
    </location>
</feature>
<feature type="compositionally biased region" description="Low complexity" evidence="10">
    <location>
        <begin position="1059"/>
        <end position="1076"/>
    </location>
</feature>
<feature type="compositionally biased region" description="Low complexity" evidence="10">
    <location>
        <begin position="1753"/>
        <end position="1764"/>
    </location>
</feature>
<dbReference type="Pfam" id="PF00200">
    <property type="entry name" value="Disintegrin"/>
    <property type="match status" value="1"/>
</dbReference>
<feature type="region of interest" description="Disordered" evidence="10">
    <location>
        <begin position="1059"/>
        <end position="1197"/>
    </location>
</feature>
<evidence type="ECO:0000256" key="10">
    <source>
        <dbReference type="SAM" id="MobiDB-lite"/>
    </source>
</evidence>
<feature type="domain" description="Peptidase M12B" evidence="13">
    <location>
        <begin position="446"/>
        <end position="645"/>
    </location>
</feature>
<feature type="compositionally biased region" description="Basic and acidic residues" evidence="10">
    <location>
        <begin position="1286"/>
        <end position="1299"/>
    </location>
</feature>
<dbReference type="GO" id="GO:0004222">
    <property type="term" value="F:metalloendopeptidase activity"/>
    <property type="evidence" value="ECO:0007669"/>
    <property type="project" value="InterPro"/>
</dbReference>
<evidence type="ECO:0000313" key="15">
    <source>
        <dbReference type="Proteomes" id="UP000198287"/>
    </source>
</evidence>
<keyword evidence="9" id="KW-0479">Metal-binding</keyword>
<dbReference type="PROSITE" id="PS50215">
    <property type="entry name" value="ADAM_MEPRO"/>
    <property type="match status" value="1"/>
</dbReference>
<dbReference type="InterPro" id="IPR001762">
    <property type="entry name" value="Disintegrin_dom"/>
</dbReference>
<feature type="disulfide bond" evidence="8">
    <location>
        <begin position="895"/>
        <end position="905"/>
    </location>
</feature>
<feature type="compositionally biased region" description="Pro residues" evidence="10">
    <location>
        <begin position="1831"/>
        <end position="1849"/>
    </location>
</feature>
<keyword evidence="5" id="KW-0472">Membrane</keyword>
<dbReference type="GO" id="GO:0046872">
    <property type="term" value="F:metal ion binding"/>
    <property type="evidence" value="ECO:0007669"/>
    <property type="project" value="UniProtKB-KW"/>
</dbReference>
<comment type="caution">
    <text evidence="14">The sequence shown here is derived from an EMBL/GenBank/DDBJ whole genome shotgun (WGS) entry which is preliminary data.</text>
</comment>
<feature type="compositionally biased region" description="Pro residues" evidence="10">
    <location>
        <begin position="1797"/>
        <end position="1816"/>
    </location>
</feature>
<name>A0A226EGE3_FOLCA</name>
<feature type="region of interest" description="Disordered" evidence="10">
    <location>
        <begin position="1222"/>
        <end position="1242"/>
    </location>
</feature>
<keyword evidence="6 8" id="KW-1015">Disulfide bond</keyword>
<dbReference type="Proteomes" id="UP000198287">
    <property type="component" value="Unassembled WGS sequence"/>
</dbReference>
<feature type="compositionally biased region" description="Low complexity" evidence="10">
    <location>
        <begin position="1640"/>
        <end position="1652"/>
    </location>
</feature>
<dbReference type="Pfam" id="PF08516">
    <property type="entry name" value="ADAM_CR"/>
    <property type="match status" value="1"/>
</dbReference>
<evidence type="ECO:0000256" key="5">
    <source>
        <dbReference type="ARBA" id="ARBA00023136"/>
    </source>
</evidence>
<feature type="compositionally biased region" description="Low complexity" evidence="10">
    <location>
        <begin position="1303"/>
        <end position="1319"/>
    </location>
</feature>
<evidence type="ECO:0000256" key="9">
    <source>
        <dbReference type="PROSITE-ProRule" id="PRU00276"/>
    </source>
</evidence>
<evidence type="ECO:0000259" key="12">
    <source>
        <dbReference type="PROSITE" id="PS50214"/>
    </source>
</evidence>
<feature type="compositionally biased region" description="Basic and acidic residues" evidence="10">
    <location>
        <begin position="1982"/>
        <end position="1997"/>
    </location>
</feature>
<dbReference type="PROSITE" id="PS00022">
    <property type="entry name" value="EGF_1"/>
    <property type="match status" value="1"/>
</dbReference>
<feature type="compositionally biased region" description="Low complexity" evidence="10">
    <location>
        <begin position="1700"/>
        <end position="1715"/>
    </location>
</feature>
<keyword evidence="4" id="KW-0482">Metalloprotease</keyword>
<feature type="compositionally biased region" description="Polar residues" evidence="10">
    <location>
        <begin position="1102"/>
        <end position="1121"/>
    </location>
</feature>
<evidence type="ECO:0000256" key="3">
    <source>
        <dbReference type="ARBA" id="ARBA00022989"/>
    </source>
</evidence>
<keyword evidence="8" id="KW-0245">EGF-like domain</keyword>
<feature type="disulfide bond" evidence="8">
    <location>
        <begin position="913"/>
        <end position="922"/>
    </location>
</feature>
<keyword evidence="2" id="KW-0812">Transmembrane</keyword>
<evidence type="ECO:0000259" key="11">
    <source>
        <dbReference type="PROSITE" id="PS50026"/>
    </source>
</evidence>
<dbReference type="PROSITE" id="PS50026">
    <property type="entry name" value="EGF_3"/>
    <property type="match status" value="1"/>
</dbReference>
<dbReference type="CDD" id="cd04269">
    <property type="entry name" value="ZnMc_adamalysin_II_like"/>
    <property type="match status" value="1"/>
</dbReference>
<evidence type="ECO:0000256" key="1">
    <source>
        <dbReference type="ARBA" id="ARBA00004167"/>
    </source>
</evidence>
<feature type="region of interest" description="Disordered" evidence="10">
    <location>
        <begin position="991"/>
        <end position="1045"/>
    </location>
</feature>
<evidence type="ECO:0000256" key="7">
    <source>
        <dbReference type="PROSITE-ProRule" id="PRU00068"/>
    </source>
</evidence>
<feature type="compositionally biased region" description="Low complexity" evidence="10">
    <location>
        <begin position="1734"/>
        <end position="1746"/>
    </location>
</feature>
<feature type="domain" description="Disintegrin" evidence="12">
    <location>
        <begin position="651"/>
        <end position="739"/>
    </location>
</feature>
<keyword evidence="4" id="KW-0378">Hydrolase</keyword>
<dbReference type="InterPro" id="IPR036436">
    <property type="entry name" value="Disintegrin_dom_sf"/>
</dbReference>
<dbReference type="SMART" id="SM00050">
    <property type="entry name" value="DISIN"/>
    <property type="match status" value="1"/>
</dbReference>
<dbReference type="PROSITE" id="PS01186">
    <property type="entry name" value="EGF_2"/>
    <property type="match status" value="1"/>
</dbReference>
<dbReference type="SMART" id="SM00608">
    <property type="entry name" value="ACR"/>
    <property type="match status" value="1"/>
</dbReference>
<dbReference type="PANTHER" id="PTHR11905:SF159">
    <property type="entry name" value="ADAM METALLOPROTEASE"/>
    <property type="match status" value="1"/>
</dbReference>
<feature type="compositionally biased region" description="Pro residues" evidence="10">
    <location>
        <begin position="1516"/>
        <end position="1532"/>
    </location>
</feature>
<feature type="compositionally biased region" description="Polar residues" evidence="10">
    <location>
        <begin position="1916"/>
        <end position="1926"/>
    </location>
</feature>
<dbReference type="InterPro" id="IPR000742">
    <property type="entry name" value="EGF"/>
</dbReference>
<dbReference type="GO" id="GO:0007229">
    <property type="term" value="P:integrin-mediated signaling pathway"/>
    <property type="evidence" value="ECO:0007669"/>
    <property type="project" value="UniProtKB-KW"/>
</dbReference>
<keyword evidence="15" id="KW-1185">Reference proteome</keyword>
<feature type="region of interest" description="Disordered" evidence="10">
    <location>
        <begin position="1615"/>
        <end position="2029"/>
    </location>
</feature>
<feature type="binding site" evidence="9">
    <location>
        <position position="583"/>
    </location>
    <ligand>
        <name>Zn(2+)</name>
        <dbReference type="ChEBI" id="CHEBI:29105"/>
        <note>catalytic</note>
    </ligand>
</feature>
<dbReference type="GO" id="GO:0016020">
    <property type="term" value="C:membrane"/>
    <property type="evidence" value="ECO:0007669"/>
    <property type="project" value="UniProtKB-SubCell"/>
</dbReference>
<feature type="compositionally biased region" description="Low complexity" evidence="10">
    <location>
        <begin position="1436"/>
        <end position="1474"/>
    </location>
</feature>
<comment type="subcellular location">
    <subcellularLocation>
        <location evidence="1">Membrane</location>
        <topology evidence="1">Single-pass membrane protein</topology>
    </subcellularLocation>
</comment>
<keyword evidence="3" id="KW-1133">Transmembrane helix</keyword>
<feature type="compositionally biased region" description="Basic and acidic residues" evidence="10">
    <location>
        <begin position="1090"/>
        <end position="1101"/>
    </location>
</feature>
<feature type="compositionally biased region" description="Polar residues" evidence="10">
    <location>
        <begin position="1781"/>
        <end position="1792"/>
    </location>
</feature>
<accession>A0A226EGE3</accession>
<feature type="compositionally biased region" description="Polar residues" evidence="10">
    <location>
        <begin position="1160"/>
        <end position="1175"/>
    </location>
</feature>
<dbReference type="GO" id="GO:0006509">
    <property type="term" value="P:membrane protein ectodomain proteolysis"/>
    <property type="evidence" value="ECO:0007669"/>
    <property type="project" value="TreeGrafter"/>
</dbReference>
<feature type="region of interest" description="Disordered" evidence="10">
    <location>
        <begin position="1278"/>
        <end position="1408"/>
    </location>
</feature>